<dbReference type="InterPro" id="IPR052022">
    <property type="entry name" value="26kDa_periplasmic_antigen"/>
</dbReference>
<sequence>MKQLSAFIIALLIIFPSWADEPFIDVSGYGKIEVMPDYLQLYISLSDTKKTLAEARDSVESVFQQVLKVRSDLNISKDDIDAAHISNQPMYEWQRDSSTRKYTGEQVTRRVTITLRNLDDYGRLVHRLMEDGRIQIQNTNLRFNDLPSLQRKATKLALLDARDKANFMATTLDNSLGAVQFIQEQGGYNPQPVVMMAQMRSAKMEDSSVGSEMLIQKQDIEQSVQVRFAITEK</sequence>
<dbReference type="Pfam" id="PF04402">
    <property type="entry name" value="SIMPL"/>
    <property type="match status" value="1"/>
</dbReference>
<dbReference type="AlphaFoldDB" id="A0A160TCQ9"/>
<evidence type="ECO:0000313" key="1">
    <source>
        <dbReference type="EMBL" id="CUS41701.1"/>
    </source>
</evidence>
<dbReference type="GO" id="GO:0006974">
    <property type="term" value="P:DNA damage response"/>
    <property type="evidence" value="ECO:0007669"/>
    <property type="project" value="TreeGrafter"/>
</dbReference>
<gene>
    <name evidence="1" type="ORF">MGWOODY_Tha2220</name>
</gene>
<proteinExistence type="predicted"/>
<dbReference type="PANTHER" id="PTHR34387:SF2">
    <property type="entry name" value="SLR1258 PROTEIN"/>
    <property type="match status" value="1"/>
</dbReference>
<evidence type="ECO:0008006" key="2">
    <source>
        <dbReference type="Google" id="ProtNLM"/>
    </source>
</evidence>
<dbReference type="Gene3D" id="3.30.70.2970">
    <property type="entry name" value="Protein of unknown function (DUF541), domain 2"/>
    <property type="match status" value="1"/>
</dbReference>
<dbReference type="PANTHER" id="PTHR34387">
    <property type="entry name" value="SLR1258 PROTEIN"/>
    <property type="match status" value="1"/>
</dbReference>
<accession>A0A160TCQ9</accession>
<dbReference type="EMBL" id="CZQC01000050">
    <property type="protein sequence ID" value="CUS41701.1"/>
    <property type="molecule type" value="Genomic_DNA"/>
</dbReference>
<name>A0A160TCQ9_9ZZZZ</name>
<dbReference type="Gene3D" id="3.30.110.170">
    <property type="entry name" value="Protein of unknown function (DUF541), domain 1"/>
    <property type="match status" value="1"/>
</dbReference>
<protein>
    <recommendedName>
        <fullName evidence="2">Periplasmic protein</fullName>
    </recommendedName>
</protein>
<reference evidence="1" key="1">
    <citation type="submission" date="2015-10" db="EMBL/GenBank/DDBJ databases">
        <authorList>
            <person name="Gilbert D.G."/>
        </authorList>
    </citation>
    <scope>NUCLEOTIDE SEQUENCE</scope>
</reference>
<organism evidence="1">
    <name type="scientific">hydrothermal vent metagenome</name>
    <dbReference type="NCBI Taxonomy" id="652676"/>
    <lineage>
        <taxon>unclassified sequences</taxon>
        <taxon>metagenomes</taxon>
        <taxon>ecological metagenomes</taxon>
    </lineage>
</organism>
<dbReference type="InterPro" id="IPR007497">
    <property type="entry name" value="SIMPL/DUF541"/>
</dbReference>